<dbReference type="SMART" id="SM00671">
    <property type="entry name" value="SEL1"/>
    <property type="match status" value="3"/>
</dbReference>
<dbReference type="Proteomes" id="UP000001542">
    <property type="component" value="Unassembled WGS sequence"/>
</dbReference>
<dbReference type="InParanoid" id="A2FBY9"/>
<dbReference type="InterPro" id="IPR011990">
    <property type="entry name" value="TPR-like_helical_dom_sf"/>
</dbReference>
<name>A2FBY9_TRIV3</name>
<dbReference type="KEGG" id="tva:4755374"/>
<keyword evidence="2" id="KW-0677">Repeat</keyword>
<dbReference type="Pfam" id="PF08238">
    <property type="entry name" value="Sel1"/>
    <property type="match status" value="3"/>
</dbReference>
<protein>
    <recommendedName>
        <fullName evidence="6">CS domain-containing protein</fullName>
    </recommendedName>
</protein>
<reference evidence="4" key="2">
    <citation type="journal article" date="2007" name="Science">
        <title>Draft genome sequence of the sexually transmitted pathogen Trichomonas vaginalis.</title>
        <authorList>
            <person name="Carlton J.M."/>
            <person name="Hirt R.P."/>
            <person name="Silva J.C."/>
            <person name="Delcher A.L."/>
            <person name="Schatz M."/>
            <person name="Zhao Q."/>
            <person name="Wortman J.R."/>
            <person name="Bidwell S.L."/>
            <person name="Alsmark U.C.M."/>
            <person name="Besteiro S."/>
            <person name="Sicheritz-Ponten T."/>
            <person name="Noel C.J."/>
            <person name="Dacks J.B."/>
            <person name="Foster P.G."/>
            <person name="Simillion C."/>
            <person name="Van de Peer Y."/>
            <person name="Miranda-Saavedra D."/>
            <person name="Barton G.J."/>
            <person name="Westrop G.D."/>
            <person name="Mueller S."/>
            <person name="Dessi D."/>
            <person name="Fiori P.L."/>
            <person name="Ren Q."/>
            <person name="Paulsen I."/>
            <person name="Zhang H."/>
            <person name="Bastida-Corcuera F.D."/>
            <person name="Simoes-Barbosa A."/>
            <person name="Brown M.T."/>
            <person name="Hayes R.D."/>
            <person name="Mukherjee M."/>
            <person name="Okumura C.Y."/>
            <person name="Schneider R."/>
            <person name="Smith A.J."/>
            <person name="Vanacova S."/>
            <person name="Villalvazo M."/>
            <person name="Haas B.J."/>
            <person name="Pertea M."/>
            <person name="Feldblyum T.V."/>
            <person name="Utterback T.R."/>
            <person name="Shu C.L."/>
            <person name="Osoegawa K."/>
            <person name="de Jong P.J."/>
            <person name="Hrdy I."/>
            <person name="Horvathova L."/>
            <person name="Zubacova Z."/>
            <person name="Dolezal P."/>
            <person name="Malik S.B."/>
            <person name="Logsdon J.M. Jr."/>
            <person name="Henze K."/>
            <person name="Gupta A."/>
            <person name="Wang C.C."/>
            <person name="Dunne R.L."/>
            <person name="Upcroft J.A."/>
            <person name="Upcroft P."/>
            <person name="White O."/>
            <person name="Salzberg S.L."/>
            <person name="Tang P."/>
            <person name="Chiu C.-H."/>
            <person name="Lee Y.-S."/>
            <person name="Embley T.M."/>
            <person name="Coombs G.H."/>
            <person name="Mottram J.C."/>
            <person name="Tachezy J."/>
            <person name="Fraser-Liggett C.M."/>
            <person name="Johnson P.J."/>
        </authorList>
    </citation>
    <scope>NUCLEOTIDE SEQUENCE [LARGE SCALE GENOMIC DNA]</scope>
    <source>
        <strain evidence="4">G3</strain>
    </source>
</reference>
<dbReference type="OrthoDB" id="2384430at2759"/>
<gene>
    <name evidence="4" type="ORF">TVAG_064290</name>
</gene>
<dbReference type="PANTHER" id="PTHR13891:SF1">
    <property type="entry name" value="CYTOCHROME C OXIDASE ASSEMBLY FACTOR 7"/>
    <property type="match status" value="1"/>
</dbReference>
<dbReference type="InterPro" id="IPR006597">
    <property type="entry name" value="Sel1-like"/>
</dbReference>
<dbReference type="SMR" id="A2FBY9"/>
<sequence>MMQIQPEEEPLYEWKFVDSLDKATVTFTLPNGLEVFDIHFTEYNDKQSILVETQFKIPYLCGMLPSTYSSIDAQMIDNNYIVTINKSEKKEWPRLIIAKNKYIFSIDPKSALLLYKDTLTNKNSNYSAAMEMLEFSAFSFFLPAVRECALVYLKNRETQNSAFQLLQIGTDKYQDPSCAYQLGLILSTVQNMKKKAFGYMKFAAEKGISDAMAALGEFYSSLSNLEYSEKDAQQALIWLNKANETQDNWVACHELAKLYLSGTGIEKNIEKAKNFQLRARVINPKCPELSFDETSEESSDAKPASQILFGSAALAAIAGFGFVVYRSLRRK</sequence>
<evidence type="ECO:0000256" key="1">
    <source>
        <dbReference type="ARBA" id="ARBA00008486"/>
    </source>
</evidence>
<evidence type="ECO:0000313" key="4">
    <source>
        <dbReference type="EMBL" id="EAX97588.1"/>
    </source>
</evidence>
<accession>A2FBY9</accession>
<proteinExistence type="inferred from homology"/>
<dbReference type="VEuPathDB" id="TrichDB:TVAGG3_0488410"/>
<dbReference type="AlphaFoldDB" id="A2FBY9"/>
<evidence type="ECO:0008006" key="6">
    <source>
        <dbReference type="Google" id="ProtNLM"/>
    </source>
</evidence>
<evidence type="ECO:0000313" key="5">
    <source>
        <dbReference type="Proteomes" id="UP000001542"/>
    </source>
</evidence>
<dbReference type="SUPFAM" id="SSF81901">
    <property type="entry name" value="HCP-like"/>
    <property type="match status" value="1"/>
</dbReference>
<feature type="transmembrane region" description="Helical" evidence="3">
    <location>
        <begin position="307"/>
        <end position="325"/>
    </location>
</feature>
<keyword evidence="3" id="KW-0812">Transmembrane</keyword>
<dbReference type="InterPro" id="IPR040239">
    <property type="entry name" value="HcpB-like"/>
</dbReference>
<dbReference type="EMBL" id="DS113709">
    <property type="protein sequence ID" value="EAX97588.1"/>
    <property type="molecule type" value="Genomic_DNA"/>
</dbReference>
<evidence type="ECO:0000256" key="2">
    <source>
        <dbReference type="ARBA" id="ARBA00022737"/>
    </source>
</evidence>
<dbReference type="PANTHER" id="PTHR13891">
    <property type="entry name" value="CYTOCHROME C OXIDASE ASSEMBLY FACTOR 7"/>
    <property type="match status" value="1"/>
</dbReference>
<organism evidence="4 5">
    <name type="scientific">Trichomonas vaginalis (strain ATCC PRA-98 / G3)</name>
    <dbReference type="NCBI Taxonomy" id="412133"/>
    <lineage>
        <taxon>Eukaryota</taxon>
        <taxon>Metamonada</taxon>
        <taxon>Parabasalia</taxon>
        <taxon>Trichomonadida</taxon>
        <taxon>Trichomonadidae</taxon>
        <taxon>Trichomonas</taxon>
    </lineage>
</organism>
<keyword evidence="5" id="KW-1185">Reference proteome</keyword>
<keyword evidence="3" id="KW-1133">Transmembrane helix</keyword>
<keyword evidence="3" id="KW-0472">Membrane</keyword>
<dbReference type="RefSeq" id="XP_001310518.1">
    <property type="nucleotide sequence ID" value="XM_001310517.1"/>
</dbReference>
<evidence type="ECO:0000256" key="3">
    <source>
        <dbReference type="SAM" id="Phobius"/>
    </source>
</evidence>
<reference evidence="4" key="1">
    <citation type="submission" date="2006-10" db="EMBL/GenBank/DDBJ databases">
        <authorList>
            <person name="Amadeo P."/>
            <person name="Zhao Q."/>
            <person name="Wortman J."/>
            <person name="Fraser-Liggett C."/>
            <person name="Carlton J."/>
        </authorList>
    </citation>
    <scope>NUCLEOTIDE SEQUENCE</scope>
    <source>
        <strain evidence="4">G3</strain>
    </source>
</reference>
<comment type="similarity">
    <text evidence="1">Belongs to the hcp beta-lactamase family.</text>
</comment>
<dbReference type="Gene3D" id="1.25.40.10">
    <property type="entry name" value="Tetratricopeptide repeat domain"/>
    <property type="match status" value="1"/>
</dbReference>
<dbReference type="VEuPathDB" id="TrichDB:TVAG_064290"/>